<dbReference type="SUPFAM" id="SSF51120">
    <property type="entry name" value="beta-Roll"/>
    <property type="match status" value="2"/>
</dbReference>
<dbReference type="PANTHER" id="PTHR38340:SF1">
    <property type="entry name" value="S-LAYER PROTEIN"/>
    <property type="match status" value="1"/>
</dbReference>
<evidence type="ECO:0000313" key="4">
    <source>
        <dbReference type="Proteomes" id="UP000661507"/>
    </source>
</evidence>
<organism evidence="3 4">
    <name type="scientific">Neoroseomonas lacus</name>
    <dbReference type="NCBI Taxonomy" id="287609"/>
    <lineage>
        <taxon>Bacteria</taxon>
        <taxon>Pseudomonadati</taxon>
        <taxon>Pseudomonadota</taxon>
        <taxon>Alphaproteobacteria</taxon>
        <taxon>Acetobacterales</taxon>
        <taxon>Acetobacteraceae</taxon>
        <taxon>Neoroseomonas</taxon>
    </lineage>
</organism>
<dbReference type="EMBL" id="BMKW01000020">
    <property type="protein sequence ID" value="GGJ41041.1"/>
    <property type="molecule type" value="Genomic_DNA"/>
</dbReference>
<protein>
    <recommendedName>
        <fullName evidence="5">Calcium-binding protein</fullName>
    </recommendedName>
</protein>
<gene>
    <name evidence="3" type="ORF">GCM10011320_55840</name>
</gene>
<dbReference type="PRINTS" id="PR00313">
    <property type="entry name" value="CABNDNGRPT"/>
</dbReference>
<dbReference type="Proteomes" id="UP000661507">
    <property type="component" value="Unassembled WGS sequence"/>
</dbReference>
<dbReference type="PANTHER" id="PTHR38340">
    <property type="entry name" value="S-LAYER PROTEIN"/>
    <property type="match status" value="1"/>
</dbReference>
<dbReference type="GO" id="GO:0005509">
    <property type="term" value="F:calcium ion binding"/>
    <property type="evidence" value="ECO:0007669"/>
    <property type="project" value="InterPro"/>
</dbReference>
<evidence type="ECO:0000256" key="2">
    <source>
        <dbReference type="ARBA" id="ARBA00022525"/>
    </source>
</evidence>
<keyword evidence="4" id="KW-1185">Reference proteome</keyword>
<comment type="subcellular location">
    <subcellularLocation>
        <location evidence="1">Secreted</location>
    </subcellularLocation>
</comment>
<name>A0A917L1W7_9PROT</name>
<dbReference type="InterPro" id="IPR001343">
    <property type="entry name" value="Hemolysn_Ca-bd"/>
</dbReference>
<dbReference type="GO" id="GO:0005576">
    <property type="term" value="C:extracellular region"/>
    <property type="evidence" value="ECO:0007669"/>
    <property type="project" value="UniProtKB-SubCell"/>
</dbReference>
<dbReference type="Pfam" id="PF00353">
    <property type="entry name" value="HemolysinCabind"/>
    <property type="match status" value="3"/>
</dbReference>
<dbReference type="Gene3D" id="2.150.10.10">
    <property type="entry name" value="Serralysin-like metalloprotease, C-terminal"/>
    <property type="match status" value="2"/>
</dbReference>
<dbReference type="PROSITE" id="PS00330">
    <property type="entry name" value="HEMOLYSIN_CALCIUM"/>
    <property type="match status" value="4"/>
</dbReference>
<dbReference type="InterPro" id="IPR018511">
    <property type="entry name" value="Hemolysin-typ_Ca-bd_CS"/>
</dbReference>
<dbReference type="InterPro" id="IPR011049">
    <property type="entry name" value="Serralysin-like_metalloprot_C"/>
</dbReference>
<keyword evidence="2" id="KW-0964">Secreted</keyword>
<evidence type="ECO:0008006" key="5">
    <source>
        <dbReference type="Google" id="ProtNLM"/>
    </source>
</evidence>
<dbReference type="InterPro" id="IPR050557">
    <property type="entry name" value="RTX_toxin/Mannuronan_C5-epim"/>
</dbReference>
<accession>A0A917L1W7</accession>
<reference evidence="3" key="1">
    <citation type="journal article" date="2014" name="Int. J. Syst. Evol. Microbiol.">
        <title>Complete genome sequence of Corynebacterium casei LMG S-19264T (=DSM 44701T), isolated from a smear-ripened cheese.</title>
        <authorList>
            <consortium name="US DOE Joint Genome Institute (JGI-PGF)"/>
            <person name="Walter F."/>
            <person name="Albersmeier A."/>
            <person name="Kalinowski J."/>
            <person name="Ruckert C."/>
        </authorList>
    </citation>
    <scope>NUCLEOTIDE SEQUENCE</scope>
    <source>
        <strain evidence="3">CGMCC 1.3617</strain>
    </source>
</reference>
<evidence type="ECO:0000313" key="3">
    <source>
        <dbReference type="EMBL" id="GGJ41041.1"/>
    </source>
</evidence>
<comment type="caution">
    <text evidence="3">The sequence shown here is derived from an EMBL/GenBank/DDBJ whole genome shotgun (WGS) entry which is preliminary data.</text>
</comment>
<reference evidence="3" key="2">
    <citation type="submission" date="2020-09" db="EMBL/GenBank/DDBJ databases">
        <authorList>
            <person name="Sun Q."/>
            <person name="Zhou Y."/>
        </authorList>
    </citation>
    <scope>NUCLEOTIDE SEQUENCE</scope>
    <source>
        <strain evidence="3">CGMCC 1.3617</strain>
    </source>
</reference>
<dbReference type="AlphaFoldDB" id="A0A917L1W7"/>
<evidence type="ECO:0000256" key="1">
    <source>
        <dbReference type="ARBA" id="ARBA00004613"/>
    </source>
</evidence>
<proteinExistence type="predicted"/>
<sequence>MLVDGAVYAPAVNSYAIATLNQTYSAAVHIGESGSVHGAIAALSLGTGSTVDNAGTVSGNYGVQLSSGSIINSGDINGATAGVSTSGYDMSLRNAGMIAGGTDGVRLYGGSIVNSGEIHGGTSGIFALSTDVCISNTGLISGEIDGIHVNVSQYGTADPASVINEGTILGGTSAGSYGVLLGASGALLENDGHISGFTGVGFLAFGAAGDAGGTLVNTGLIATSGAGGLGRAVLGSALSDIVTNSGSISGTISLGAGNDLYDGTDGHILNGVVLAGDGNDTLLGGTGRDVLQGDAGLDSLDGGGGDDVLRGGLGADVIDGGAGSHDLLDYFGSGAVSVNLAAGDASGSHAAGDEFTGIEGLAGGNFNDILVGDAQANLLWGRWGNDMLSGGAGNDNLLGDIGNDTLIGGAGVDVLRGGAGADIFRFLAATESGAPGQVRDRIVDFSHAQLDRIDLSIIDANAVLAGSQDFAFIGGAAFSAAGQVRTQVIGGNTFVFGNTDANLATSDFSIALTGSVVLTAADFIL</sequence>